<evidence type="ECO:0000313" key="2">
    <source>
        <dbReference type="Proteomes" id="UP001054945"/>
    </source>
</evidence>
<dbReference type="Proteomes" id="UP001054945">
    <property type="component" value="Unassembled WGS sequence"/>
</dbReference>
<dbReference type="EMBL" id="BPLR01014853">
    <property type="protein sequence ID" value="GIY71754.1"/>
    <property type="molecule type" value="Genomic_DNA"/>
</dbReference>
<accession>A0AAV4VP71</accession>
<evidence type="ECO:0000313" key="1">
    <source>
        <dbReference type="EMBL" id="GIY71754.1"/>
    </source>
</evidence>
<comment type="caution">
    <text evidence="1">The sequence shown here is derived from an EMBL/GenBank/DDBJ whole genome shotgun (WGS) entry which is preliminary data.</text>
</comment>
<organism evidence="1 2">
    <name type="scientific">Caerostris extrusa</name>
    <name type="common">Bark spider</name>
    <name type="synonym">Caerostris bankana</name>
    <dbReference type="NCBI Taxonomy" id="172846"/>
    <lineage>
        <taxon>Eukaryota</taxon>
        <taxon>Metazoa</taxon>
        <taxon>Ecdysozoa</taxon>
        <taxon>Arthropoda</taxon>
        <taxon>Chelicerata</taxon>
        <taxon>Arachnida</taxon>
        <taxon>Araneae</taxon>
        <taxon>Araneomorphae</taxon>
        <taxon>Entelegynae</taxon>
        <taxon>Araneoidea</taxon>
        <taxon>Araneidae</taxon>
        <taxon>Caerostris</taxon>
    </lineage>
</organism>
<name>A0AAV4VP71_CAEEX</name>
<reference evidence="1 2" key="1">
    <citation type="submission" date="2021-06" db="EMBL/GenBank/DDBJ databases">
        <title>Caerostris extrusa draft genome.</title>
        <authorList>
            <person name="Kono N."/>
            <person name="Arakawa K."/>
        </authorList>
    </citation>
    <scope>NUCLEOTIDE SEQUENCE [LARGE SCALE GENOMIC DNA]</scope>
</reference>
<sequence length="70" mass="7957">MDQNTQSMDAILEDLLPPADLLQAIPKDANSIMNAALSHYKNIVNLADKKDIRTTRERRSERTQCRSSRS</sequence>
<gene>
    <name evidence="1" type="ORF">CEXT_614631</name>
</gene>
<dbReference type="AlphaFoldDB" id="A0AAV4VP71"/>
<keyword evidence="2" id="KW-1185">Reference proteome</keyword>
<proteinExistence type="predicted"/>
<protein>
    <submittedName>
        <fullName evidence="1">Uncharacterized protein</fullName>
    </submittedName>
</protein>